<name>A0ABN1TPS6_9ACTN</name>
<keyword evidence="2" id="KW-1185">Reference proteome</keyword>
<evidence type="ECO:0000313" key="2">
    <source>
        <dbReference type="Proteomes" id="UP001499987"/>
    </source>
</evidence>
<dbReference type="RefSeq" id="WP_344625470.1">
    <property type="nucleotide sequence ID" value="NZ_BAAALD010000045.1"/>
</dbReference>
<evidence type="ECO:0000313" key="1">
    <source>
        <dbReference type="EMBL" id="GAA1097150.1"/>
    </source>
</evidence>
<accession>A0ABN1TPS6</accession>
<proteinExistence type="predicted"/>
<organism evidence="1 2">
    <name type="scientific">Kitasatospora arboriphila</name>
    <dbReference type="NCBI Taxonomy" id="258052"/>
    <lineage>
        <taxon>Bacteria</taxon>
        <taxon>Bacillati</taxon>
        <taxon>Actinomycetota</taxon>
        <taxon>Actinomycetes</taxon>
        <taxon>Kitasatosporales</taxon>
        <taxon>Streptomycetaceae</taxon>
        <taxon>Kitasatospora</taxon>
    </lineage>
</organism>
<dbReference type="EMBL" id="BAAALD010000045">
    <property type="protein sequence ID" value="GAA1097150.1"/>
    <property type="molecule type" value="Genomic_DNA"/>
</dbReference>
<dbReference type="Proteomes" id="UP001499987">
    <property type="component" value="Unassembled WGS sequence"/>
</dbReference>
<comment type="caution">
    <text evidence="1">The sequence shown here is derived from an EMBL/GenBank/DDBJ whole genome shotgun (WGS) entry which is preliminary data.</text>
</comment>
<evidence type="ECO:0008006" key="3">
    <source>
        <dbReference type="Google" id="ProtNLM"/>
    </source>
</evidence>
<sequence>MHLGYAVRYQEFLDGIERSERIYHEGDPASEVRAALAAADALSVPGR</sequence>
<protein>
    <recommendedName>
        <fullName evidence="3">DUF5753 domain-containing protein</fullName>
    </recommendedName>
</protein>
<gene>
    <name evidence="1" type="ORF">GCM10009663_45200</name>
</gene>
<reference evidence="1 2" key="1">
    <citation type="journal article" date="2019" name="Int. J. Syst. Evol. Microbiol.">
        <title>The Global Catalogue of Microorganisms (GCM) 10K type strain sequencing project: providing services to taxonomists for standard genome sequencing and annotation.</title>
        <authorList>
            <consortium name="The Broad Institute Genomics Platform"/>
            <consortium name="The Broad Institute Genome Sequencing Center for Infectious Disease"/>
            <person name="Wu L."/>
            <person name="Ma J."/>
        </authorList>
    </citation>
    <scope>NUCLEOTIDE SEQUENCE [LARGE SCALE GENOMIC DNA]</scope>
    <source>
        <strain evidence="1 2">JCM 13002</strain>
    </source>
</reference>